<feature type="domain" description="Gfo/Idh/MocA-like oxidoreductase N-terminal" evidence="3">
    <location>
        <begin position="8"/>
        <end position="123"/>
    </location>
</feature>
<reference evidence="6" key="2">
    <citation type="submission" date="2016-02" db="EMBL/GenBank/DDBJ databases">
        <title>Draft genome sequence of five rapidly growing Mycobacterium species.</title>
        <authorList>
            <person name="Katahira K."/>
            <person name="Gotou Y."/>
            <person name="Iida K."/>
            <person name="Ogura Y."/>
            <person name="Hayashi T."/>
        </authorList>
    </citation>
    <scope>NUCLEOTIDE SEQUENCE [LARGE SCALE GENOMIC DNA]</scope>
    <source>
        <strain evidence="6">JCM15654</strain>
    </source>
</reference>
<dbReference type="InterPro" id="IPR051317">
    <property type="entry name" value="Gfo/Idh/MocA_oxidoreduct"/>
</dbReference>
<comment type="similarity">
    <text evidence="1">Belongs to the Gfo/Idh/MocA family.</text>
</comment>
<dbReference type="InterPro" id="IPR055170">
    <property type="entry name" value="GFO_IDH_MocA-like_dom"/>
</dbReference>
<sequence length="341" mass="36727">MTDRLIAGVIGFGVAGEFFHSRFLATNPNYELRGVVTTDAARAERARALAPTVEVFASVDEMLKSGQFDLVVVASPPALHVEHATAALAHGAAVVVDKPFAPTVADANRIVEAAVAHDRPLVVYQNRRWDRDFRTIQRMLADGALGTPHTFESRFERWKPQLDKNWKATTTVDAGGGILLDLGPHLVDQAVQLLGPVRRVAHARLRILHDGGAADDDAFLELEHESGAVSRLSAGSLVGVTGPRFRLSGTKGTVVVEGLDQQEHALRVDGAMPSDPGFDHDTRVAQFGAGDERSTIALDPGSYQDFYDAVAAAVRGQGPVPVDPRDAVRTMEILEEARRLA</sequence>
<comment type="caution">
    <text evidence="5">The sequence shown here is derived from an EMBL/GenBank/DDBJ whole genome shotgun (WGS) entry which is preliminary data.</text>
</comment>
<reference evidence="6" key="1">
    <citation type="journal article" date="2016" name="Genome Announc.">
        <title>Draft Genome Sequences of Five Rapidly Growing Mycobacterium Species, M. thermoresistibile, M. fortuitum subsp. acetamidolyticum, M. canariasense, M. brisbanense, and M. novocastrense.</title>
        <authorList>
            <person name="Katahira K."/>
            <person name="Ogura Y."/>
            <person name="Gotoh Y."/>
            <person name="Hayashi T."/>
        </authorList>
    </citation>
    <scope>NUCLEOTIDE SEQUENCE [LARGE SCALE GENOMIC DNA]</scope>
    <source>
        <strain evidence="6">JCM15654</strain>
    </source>
</reference>
<dbReference type="InterPro" id="IPR000683">
    <property type="entry name" value="Gfo/Idh/MocA-like_OxRdtase_N"/>
</dbReference>
<dbReference type="InterPro" id="IPR036291">
    <property type="entry name" value="NAD(P)-bd_dom_sf"/>
</dbReference>
<dbReference type="OrthoDB" id="9792085at2"/>
<evidence type="ECO:0000259" key="3">
    <source>
        <dbReference type="Pfam" id="PF01408"/>
    </source>
</evidence>
<evidence type="ECO:0000259" key="4">
    <source>
        <dbReference type="Pfam" id="PF22725"/>
    </source>
</evidence>
<dbReference type="PANTHER" id="PTHR43708">
    <property type="entry name" value="CONSERVED EXPRESSED OXIDOREDUCTASE (EUROFUNG)"/>
    <property type="match status" value="1"/>
</dbReference>
<organism evidence="5 6">
    <name type="scientific">Mycolicibacterium brisbanense</name>
    <dbReference type="NCBI Taxonomy" id="146020"/>
    <lineage>
        <taxon>Bacteria</taxon>
        <taxon>Bacillati</taxon>
        <taxon>Actinomycetota</taxon>
        <taxon>Actinomycetes</taxon>
        <taxon>Mycobacteriales</taxon>
        <taxon>Mycobacteriaceae</taxon>
        <taxon>Mycolicibacterium</taxon>
    </lineage>
</organism>
<dbReference type="GO" id="GO:0016491">
    <property type="term" value="F:oxidoreductase activity"/>
    <property type="evidence" value="ECO:0007669"/>
    <property type="project" value="UniProtKB-KW"/>
</dbReference>
<keyword evidence="6" id="KW-1185">Reference proteome</keyword>
<proteinExistence type="inferred from homology"/>
<evidence type="ECO:0000256" key="1">
    <source>
        <dbReference type="ARBA" id="ARBA00010928"/>
    </source>
</evidence>
<dbReference type="Pfam" id="PF01408">
    <property type="entry name" value="GFO_IDH_MocA"/>
    <property type="match status" value="1"/>
</dbReference>
<accession>A0A117I6A2</accession>
<dbReference type="Proteomes" id="UP000069620">
    <property type="component" value="Unassembled WGS sequence"/>
</dbReference>
<dbReference type="GO" id="GO:0000166">
    <property type="term" value="F:nucleotide binding"/>
    <property type="evidence" value="ECO:0007669"/>
    <property type="project" value="InterPro"/>
</dbReference>
<dbReference type="EMBL" id="BCSX01000035">
    <property type="protein sequence ID" value="GAS89793.1"/>
    <property type="molecule type" value="Genomic_DNA"/>
</dbReference>
<dbReference type="Gene3D" id="3.30.360.10">
    <property type="entry name" value="Dihydrodipicolinate Reductase, domain 2"/>
    <property type="match status" value="1"/>
</dbReference>
<dbReference type="STRING" id="146020.RMCB_3889"/>
<evidence type="ECO:0000313" key="5">
    <source>
        <dbReference type="EMBL" id="GAS89793.1"/>
    </source>
</evidence>
<keyword evidence="2" id="KW-0560">Oxidoreductase</keyword>
<name>A0A117I6A2_9MYCO</name>
<gene>
    <name evidence="5" type="ORF">RMCB_3889</name>
</gene>
<evidence type="ECO:0000313" key="6">
    <source>
        <dbReference type="Proteomes" id="UP000069620"/>
    </source>
</evidence>
<dbReference type="PANTHER" id="PTHR43708:SF5">
    <property type="entry name" value="CONSERVED EXPRESSED OXIDOREDUCTASE (EUROFUNG)-RELATED"/>
    <property type="match status" value="1"/>
</dbReference>
<dbReference type="AlphaFoldDB" id="A0A117I6A2"/>
<dbReference type="Gene3D" id="3.40.50.720">
    <property type="entry name" value="NAD(P)-binding Rossmann-like Domain"/>
    <property type="match status" value="1"/>
</dbReference>
<feature type="domain" description="GFO/IDH/MocA-like oxidoreductase" evidence="4">
    <location>
        <begin position="133"/>
        <end position="254"/>
    </location>
</feature>
<evidence type="ECO:0000256" key="2">
    <source>
        <dbReference type="ARBA" id="ARBA00023002"/>
    </source>
</evidence>
<dbReference type="SUPFAM" id="SSF51735">
    <property type="entry name" value="NAD(P)-binding Rossmann-fold domains"/>
    <property type="match status" value="1"/>
</dbReference>
<dbReference type="SUPFAM" id="SSF55347">
    <property type="entry name" value="Glyceraldehyde-3-phosphate dehydrogenase-like, C-terminal domain"/>
    <property type="match status" value="1"/>
</dbReference>
<protein>
    <submittedName>
        <fullName evidence="5">Putative dehydrogenase</fullName>
    </submittedName>
</protein>
<dbReference type="Pfam" id="PF22725">
    <property type="entry name" value="GFO_IDH_MocA_C3"/>
    <property type="match status" value="1"/>
</dbReference>
<dbReference type="RefSeq" id="WP_062830109.1">
    <property type="nucleotide sequence ID" value="NZ_BCSX01000035.1"/>
</dbReference>